<dbReference type="PANTHER" id="PTHR12356">
    <property type="entry name" value="NUCLEAR MOVEMENT PROTEIN NUDC"/>
    <property type="match status" value="1"/>
</dbReference>
<keyword evidence="2" id="KW-0963">Cytoplasm</keyword>
<dbReference type="GO" id="GO:0051082">
    <property type="term" value="F:unfolded protein binding"/>
    <property type="evidence" value="ECO:0007669"/>
    <property type="project" value="TreeGrafter"/>
</dbReference>
<evidence type="ECO:0000313" key="6">
    <source>
        <dbReference type="EMBL" id="SPD02546.1"/>
    </source>
</evidence>
<accession>A0A2N9GJC0</accession>
<reference evidence="6" key="1">
    <citation type="submission" date="2018-02" db="EMBL/GenBank/DDBJ databases">
        <authorList>
            <person name="Cohen D.B."/>
            <person name="Kent A.D."/>
        </authorList>
    </citation>
    <scope>NUCLEOTIDE SEQUENCE</scope>
</reference>
<dbReference type="CDD" id="cd06467">
    <property type="entry name" value="p23_NUDC_like"/>
    <property type="match status" value="1"/>
</dbReference>
<dbReference type="FunFam" id="2.60.40.790:FF:000001">
    <property type="entry name" value="Nuclear migration protein nudC"/>
    <property type="match status" value="1"/>
</dbReference>
<comment type="subcellular location">
    <subcellularLocation>
        <location evidence="1">Cytoplasmic granule</location>
    </subcellularLocation>
</comment>
<evidence type="ECO:0000256" key="1">
    <source>
        <dbReference type="ARBA" id="ARBA00004463"/>
    </source>
</evidence>
<gene>
    <name evidence="6" type="ORF">FSB_LOCUS30428</name>
</gene>
<dbReference type="EMBL" id="OIVN01002318">
    <property type="protein sequence ID" value="SPD02546.1"/>
    <property type="molecule type" value="Genomic_DNA"/>
</dbReference>
<dbReference type="Pfam" id="PF04969">
    <property type="entry name" value="CS"/>
    <property type="match status" value="1"/>
</dbReference>
<dbReference type="Gene3D" id="2.60.40.790">
    <property type="match status" value="1"/>
</dbReference>
<feature type="compositionally biased region" description="Basic and acidic residues" evidence="4">
    <location>
        <begin position="82"/>
        <end position="99"/>
    </location>
</feature>
<dbReference type="GO" id="GO:0006457">
    <property type="term" value="P:protein folding"/>
    <property type="evidence" value="ECO:0007669"/>
    <property type="project" value="TreeGrafter"/>
</dbReference>
<dbReference type="SUPFAM" id="SSF49764">
    <property type="entry name" value="HSP20-like chaperones"/>
    <property type="match status" value="1"/>
</dbReference>
<comment type="function">
    <text evidence="3">Small heat shock protein required for the establishment of auxin gradients and for patterning of the apical domain of the embryo. Involved in the specification of the cotyledon primordia. Also required for normal inflorescence and floral meristem function, normal developmental patterning and thermotolerance. Acts as a molecular chaperone.</text>
</comment>
<protein>
    <recommendedName>
        <fullName evidence="5">CS domain-containing protein</fullName>
    </recommendedName>
</protein>
<dbReference type="GO" id="GO:0005737">
    <property type="term" value="C:cytoplasm"/>
    <property type="evidence" value="ECO:0007669"/>
    <property type="project" value="TreeGrafter"/>
</dbReference>
<dbReference type="PROSITE" id="PS51203">
    <property type="entry name" value="CS"/>
    <property type="match status" value="1"/>
</dbReference>
<evidence type="ECO:0000259" key="5">
    <source>
        <dbReference type="PROSITE" id="PS51203"/>
    </source>
</evidence>
<dbReference type="PANTHER" id="PTHR12356:SF22">
    <property type="entry name" value="PROTEIN BOBBER 2-LIKE"/>
    <property type="match status" value="1"/>
</dbReference>
<feature type="domain" description="CS" evidence="5">
    <location>
        <begin position="108"/>
        <end position="197"/>
    </location>
</feature>
<evidence type="ECO:0000256" key="4">
    <source>
        <dbReference type="SAM" id="MobiDB-lite"/>
    </source>
</evidence>
<dbReference type="InterPro" id="IPR037898">
    <property type="entry name" value="NudC_fam"/>
</dbReference>
<organism evidence="6">
    <name type="scientific">Fagus sylvatica</name>
    <name type="common">Beechnut</name>
    <dbReference type="NCBI Taxonomy" id="28930"/>
    <lineage>
        <taxon>Eukaryota</taxon>
        <taxon>Viridiplantae</taxon>
        <taxon>Streptophyta</taxon>
        <taxon>Embryophyta</taxon>
        <taxon>Tracheophyta</taxon>
        <taxon>Spermatophyta</taxon>
        <taxon>Magnoliopsida</taxon>
        <taxon>eudicotyledons</taxon>
        <taxon>Gunneridae</taxon>
        <taxon>Pentapetalae</taxon>
        <taxon>rosids</taxon>
        <taxon>fabids</taxon>
        <taxon>Fagales</taxon>
        <taxon>Fagaceae</taxon>
        <taxon>Fagus</taxon>
    </lineage>
</organism>
<evidence type="ECO:0000256" key="3">
    <source>
        <dbReference type="ARBA" id="ARBA00053226"/>
    </source>
</evidence>
<dbReference type="AlphaFoldDB" id="A0A2N9GJC0"/>
<proteinExistence type="predicted"/>
<name>A0A2N9GJC0_FAGSY</name>
<dbReference type="GO" id="GO:0006950">
    <property type="term" value="P:response to stress"/>
    <property type="evidence" value="ECO:0007669"/>
    <property type="project" value="UniProtKB-ARBA"/>
</dbReference>
<evidence type="ECO:0000256" key="2">
    <source>
        <dbReference type="ARBA" id="ARBA00022490"/>
    </source>
</evidence>
<dbReference type="InterPro" id="IPR007052">
    <property type="entry name" value="CS_dom"/>
</dbReference>
<sequence>MAILSDYQEEQQHQQASSFSFNAVLDPSNPLEFLESAFNFASQNSNLFKSDSAEKDIMVLVHSIKERTKAIAEEEERLKEAKKVAEEEQEEKQKEKDNKLVPNEGNGLDMENYSWGQSLQEITINVPVPQGTKSRLVVCDIKNKYLKVGLKGQVPIIDGELFKAVKVDDCIWSLEDEKAISILMSKREQCEWWKSLLKGDPEINTQKVEPETSKLSDLDSETRSVVEKMMFDQRQKQLGRPTSDDMQKQQLMKQFMAQNPNMEFSGTKFT</sequence>
<dbReference type="InterPro" id="IPR008978">
    <property type="entry name" value="HSP20-like_chaperone"/>
</dbReference>
<feature type="region of interest" description="Disordered" evidence="4">
    <location>
        <begin position="82"/>
        <end position="107"/>
    </location>
</feature>